<keyword evidence="1" id="KW-0732">Signal</keyword>
<name>A0A3D8LCF7_9BACT</name>
<dbReference type="RefSeq" id="WP_115565825.1">
    <property type="nucleotide sequence ID" value="NZ_QRGR01000011.1"/>
</dbReference>
<accession>A0A3D8LCF7</accession>
<dbReference type="Proteomes" id="UP000256708">
    <property type="component" value="Unassembled WGS sequence"/>
</dbReference>
<proteinExistence type="predicted"/>
<comment type="caution">
    <text evidence="2">The sequence shown here is derived from an EMBL/GenBank/DDBJ whole genome shotgun (WGS) entry which is preliminary data.</text>
</comment>
<protein>
    <recommendedName>
        <fullName evidence="4">Lipocalin-like domain-containing protein</fullName>
    </recommendedName>
</protein>
<dbReference type="AlphaFoldDB" id="A0A3D8LCF7"/>
<keyword evidence="3" id="KW-1185">Reference proteome</keyword>
<dbReference type="OrthoDB" id="9828347at2"/>
<sequence length="154" mass="17576">MKKKLFLLPVLLTLFLFVGCDKEEAEEPDPTAELVKGEWVRNLVTNVYYNSSGAVEYSDKEVGVINYTITEGNITTLYKAAANQVANYTYTISKEDGKRLINLTNQSGRAETYELVSVTEQKMVWRVEETDHTYTKAGGWRQAAKYVRTIEFKK</sequence>
<evidence type="ECO:0008006" key="4">
    <source>
        <dbReference type="Google" id="ProtNLM"/>
    </source>
</evidence>
<gene>
    <name evidence="2" type="ORF">DXT99_12190</name>
</gene>
<feature type="signal peptide" evidence="1">
    <location>
        <begin position="1"/>
        <end position="25"/>
    </location>
</feature>
<evidence type="ECO:0000313" key="2">
    <source>
        <dbReference type="EMBL" id="RDV15033.1"/>
    </source>
</evidence>
<evidence type="ECO:0000313" key="3">
    <source>
        <dbReference type="Proteomes" id="UP000256708"/>
    </source>
</evidence>
<organism evidence="2 3">
    <name type="scientific">Pontibacter diazotrophicus</name>
    <dbReference type="NCBI Taxonomy" id="1400979"/>
    <lineage>
        <taxon>Bacteria</taxon>
        <taxon>Pseudomonadati</taxon>
        <taxon>Bacteroidota</taxon>
        <taxon>Cytophagia</taxon>
        <taxon>Cytophagales</taxon>
        <taxon>Hymenobacteraceae</taxon>
        <taxon>Pontibacter</taxon>
    </lineage>
</organism>
<reference evidence="3" key="1">
    <citation type="submission" date="2018-08" db="EMBL/GenBank/DDBJ databases">
        <authorList>
            <person name="Liu Z.-W."/>
            <person name="Du Z.-J."/>
        </authorList>
    </citation>
    <scope>NUCLEOTIDE SEQUENCE [LARGE SCALE GENOMIC DNA]</scope>
    <source>
        <strain evidence="3">H4X</strain>
    </source>
</reference>
<feature type="chain" id="PRO_5017724184" description="Lipocalin-like domain-containing protein" evidence="1">
    <location>
        <begin position="26"/>
        <end position="154"/>
    </location>
</feature>
<dbReference type="EMBL" id="QRGR01000011">
    <property type="protein sequence ID" value="RDV15033.1"/>
    <property type="molecule type" value="Genomic_DNA"/>
</dbReference>
<evidence type="ECO:0000256" key="1">
    <source>
        <dbReference type="SAM" id="SignalP"/>
    </source>
</evidence>
<dbReference type="PROSITE" id="PS51257">
    <property type="entry name" value="PROKAR_LIPOPROTEIN"/>
    <property type="match status" value="1"/>
</dbReference>